<dbReference type="Pfam" id="PF03168">
    <property type="entry name" value="LEA_2"/>
    <property type="match status" value="1"/>
</dbReference>
<dbReference type="HOGENOM" id="CLU_1592201_0_0_7"/>
<dbReference type="InterPro" id="IPR004864">
    <property type="entry name" value="LEA_2"/>
</dbReference>
<dbReference type="GO" id="GO:0009269">
    <property type="term" value="P:response to desiccation"/>
    <property type="evidence" value="ECO:0007669"/>
    <property type="project" value="InterPro"/>
</dbReference>
<dbReference type="STRING" id="345632.GPICK_11775"/>
<feature type="signal peptide" evidence="2">
    <location>
        <begin position="1"/>
        <end position="21"/>
    </location>
</feature>
<protein>
    <submittedName>
        <fullName evidence="4">Lipoprotein</fullName>
    </submittedName>
</protein>
<evidence type="ECO:0000313" key="4">
    <source>
        <dbReference type="EMBL" id="AJE03941.1"/>
    </source>
</evidence>
<proteinExistence type="inferred from homology"/>
<dbReference type="SMART" id="SM00769">
    <property type="entry name" value="WHy"/>
    <property type="match status" value="1"/>
</dbReference>
<dbReference type="SUPFAM" id="SSF117070">
    <property type="entry name" value="LEA14-like"/>
    <property type="match status" value="1"/>
</dbReference>
<dbReference type="InterPro" id="IPR013990">
    <property type="entry name" value="WHy-dom"/>
</dbReference>
<name>A0A0B5BIR6_9BACT</name>
<organism evidence="4 5">
    <name type="scientific">Geobacter pickeringii</name>
    <dbReference type="NCBI Taxonomy" id="345632"/>
    <lineage>
        <taxon>Bacteria</taxon>
        <taxon>Pseudomonadati</taxon>
        <taxon>Thermodesulfobacteriota</taxon>
        <taxon>Desulfuromonadia</taxon>
        <taxon>Geobacterales</taxon>
        <taxon>Geobacteraceae</taxon>
        <taxon>Geobacter</taxon>
    </lineage>
</organism>
<feature type="domain" description="Water stress and hypersensitive response" evidence="3">
    <location>
        <begin position="25"/>
        <end position="142"/>
    </location>
</feature>
<keyword evidence="4" id="KW-0449">Lipoprotein</keyword>
<dbReference type="PANTHER" id="PTHR31459:SF2">
    <property type="entry name" value="OS03G0843300 PROTEIN"/>
    <property type="match status" value="1"/>
</dbReference>
<accession>A0A0B5BIR6</accession>
<dbReference type="PROSITE" id="PS51257">
    <property type="entry name" value="PROKAR_LIPOPROTEIN"/>
    <property type="match status" value="1"/>
</dbReference>
<comment type="similarity">
    <text evidence="1">Belongs to the LEA type 2 family.</text>
</comment>
<dbReference type="OrthoDB" id="5396289at2"/>
<dbReference type="EMBL" id="CP009788">
    <property type="protein sequence ID" value="AJE03941.1"/>
    <property type="molecule type" value="Genomic_DNA"/>
</dbReference>
<dbReference type="RefSeq" id="WP_039743439.1">
    <property type="nucleotide sequence ID" value="NZ_CP009788.1"/>
</dbReference>
<gene>
    <name evidence="4" type="ORF">GPICK_11775</name>
</gene>
<dbReference type="Gene3D" id="2.60.40.1820">
    <property type="match status" value="1"/>
</dbReference>
<dbReference type="AlphaFoldDB" id="A0A0B5BIR6"/>
<dbReference type="Proteomes" id="UP000057609">
    <property type="component" value="Chromosome"/>
</dbReference>
<keyword evidence="2" id="KW-0732">Signal</keyword>
<sequence length="166" mass="18068">MKKLLLLLPALFLGACSLFVAEPKVAVKDLAVVGLGTEGADLEFLLAVTNPNSFSLTLRGYTYDVRIMALPLTKGGLRERVEFPAGETTDVRLPFRVAYRDLWEILKRNPNPDAIPYRLDGGLEVETPVGTSTVPVTTSGNFTVPQRFRPSGIVRGVGDIVKGLVR</sequence>
<feature type="chain" id="PRO_5002113743" evidence="2">
    <location>
        <begin position="22"/>
        <end position="166"/>
    </location>
</feature>
<evidence type="ECO:0000259" key="3">
    <source>
        <dbReference type="SMART" id="SM00769"/>
    </source>
</evidence>
<evidence type="ECO:0000313" key="5">
    <source>
        <dbReference type="Proteomes" id="UP000057609"/>
    </source>
</evidence>
<keyword evidence="5" id="KW-1185">Reference proteome</keyword>
<evidence type="ECO:0000256" key="1">
    <source>
        <dbReference type="ARBA" id="ARBA00005960"/>
    </source>
</evidence>
<reference evidence="4 5" key="1">
    <citation type="journal article" date="2015" name="Genome Announc.">
        <title>Complete Genome of Geobacter pickeringii G13T, a Metal-Reducing Isolate from Sedimentary Kaolin Deposits.</title>
        <authorList>
            <person name="Badalamenti J.P."/>
            <person name="Bond D.R."/>
        </authorList>
    </citation>
    <scope>NUCLEOTIDE SEQUENCE [LARGE SCALE GENOMIC DNA]</scope>
    <source>
        <strain evidence="4 5">G13</strain>
    </source>
</reference>
<dbReference type="KEGG" id="gpi:GPICK_11775"/>
<evidence type="ECO:0000256" key="2">
    <source>
        <dbReference type="SAM" id="SignalP"/>
    </source>
</evidence>
<dbReference type="InterPro" id="IPR045043">
    <property type="entry name" value="Lea14-like"/>
</dbReference>
<dbReference type="PANTHER" id="PTHR31459">
    <property type="match status" value="1"/>
</dbReference>